<dbReference type="InterPro" id="IPR045851">
    <property type="entry name" value="AMP-bd_C_sf"/>
</dbReference>
<organism evidence="3 4">
    <name type="scientific">Mesorhizobium shonense</name>
    <dbReference type="NCBI Taxonomy" id="1209948"/>
    <lineage>
        <taxon>Bacteria</taxon>
        <taxon>Pseudomonadati</taxon>
        <taxon>Pseudomonadota</taxon>
        <taxon>Alphaproteobacteria</taxon>
        <taxon>Hyphomicrobiales</taxon>
        <taxon>Phyllobacteriaceae</taxon>
        <taxon>Mesorhizobium</taxon>
    </lineage>
</organism>
<evidence type="ECO:0000313" key="4">
    <source>
        <dbReference type="Proteomes" id="UP001549036"/>
    </source>
</evidence>
<dbReference type="Pfam" id="PF13193">
    <property type="entry name" value="AMP-binding_C"/>
    <property type="match status" value="1"/>
</dbReference>
<keyword evidence="3" id="KW-0436">Ligase</keyword>
<keyword evidence="4" id="KW-1185">Reference proteome</keyword>
<dbReference type="RefSeq" id="WP_354416333.1">
    <property type="nucleotide sequence ID" value="NZ_JBEPLM010000009.1"/>
</dbReference>
<reference evidence="3 4" key="1">
    <citation type="submission" date="2024-06" db="EMBL/GenBank/DDBJ databases">
        <title>Genomic Encyclopedia of Type Strains, Phase IV (KMG-IV): sequencing the most valuable type-strain genomes for metagenomic binning, comparative biology and taxonomic classification.</title>
        <authorList>
            <person name="Goeker M."/>
        </authorList>
    </citation>
    <scope>NUCLEOTIDE SEQUENCE [LARGE SCALE GENOMIC DNA]</scope>
    <source>
        <strain evidence="3 4">DSM 29846</strain>
    </source>
</reference>
<dbReference type="Gene3D" id="3.40.50.12780">
    <property type="entry name" value="N-terminal domain of ligase-like"/>
    <property type="match status" value="1"/>
</dbReference>
<sequence>MHIARILEASADRFPGHEALIYEERRWTYREWLDRVRRFAQALSDLGVRPGDRVAFYVSTSENSVTTFFACQFLGAVAVPMNFRLSPGEAAYILKDSGARVLVYGRALTPNALAIAEEVHSVHDFIGCAYDRKNIPQGHHHFDGLIEQSPDRGEPRPVPTGDAISSLVYTSGTTGRPKGVIHTHANDIAIAMNCVMEYSLRHDDRALHIAPLYHVGGMQAYFIPHLLVGGTNVVIGRYEAARTLQTIAAERITTLFAVPTQIQEMLFHADFAKFNVSSLRLVTTGGAAISSSTMERVMAEFCPSIFNGYGMTEASLTLMLHPEDALRKLGSCGKSTLISECRIITNDPSREVPPDEQVRRGSIGQLIVRGPQAMIGYWNKPFETQKKLKAGWVYTEDLFSQDQDGFYYFHGRSDDLIISGGENIYPREVEDILYRCPGVQQAAVIGLSDAKWGQIVAAFVVRSDPNLDAATLDAHARESRDLASYKRPKRYQFLDALPTNPSGKVLKRELIAQYDLAPLKQPAQG</sequence>
<dbReference type="GO" id="GO:0016874">
    <property type="term" value="F:ligase activity"/>
    <property type="evidence" value="ECO:0007669"/>
    <property type="project" value="UniProtKB-KW"/>
</dbReference>
<name>A0ABV2HWT6_9HYPH</name>
<dbReference type="InterPro" id="IPR050237">
    <property type="entry name" value="ATP-dep_AMP-bd_enzyme"/>
</dbReference>
<accession>A0ABV2HWT6</accession>
<protein>
    <submittedName>
        <fullName evidence="3">Fatty-acyl-CoA synthase</fullName>
        <ecNumber evidence="3">6.2.1.-</ecNumber>
    </submittedName>
</protein>
<dbReference type="Pfam" id="PF00501">
    <property type="entry name" value="AMP-binding"/>
    <property type="match status" value="1"/>
</dbReference>
<gene>
    <name evidence="3" type="ORF">ABID26_004468</name>
</gene>
<comment type="caution">
    <text evidence="3">The sequence shown here is derived from an EMBL/GenBank/DDBJ whole genome shotgun (WGS) entry which is preliminary data.</text>
</comment>
<dbReference type="SUPFAM" id="SSF56801">
    <property type="entry name" value="Acetyl-CoA synthetase-like"/>
    <property type="match status" value="1"/>
</dbReference>
<dbReference type="InterPro" id="IPR025110">
    <property type="entry name" value="AMP-bd_C"/>
</dbReference>
<dbReference type="Gene3D" id="3.30.300.30">
    <property type="match status" value="1"/>
</dbReference>
<dbReference type="PANTHER" id="PTHR43767">
    <property type="entry name" value="LONG-CHAIN-FATTY-ACID--COA LIGASE"/>
    <property type="match status" value="1"/>
</dbReference>
<dbReference type="Proteomes" id="UP001549036">
    <property type="component" value="Unassembled WGS sequence"/>
</dbReference>
<dbReference type="InterPro" id="IPR042099">
    <property type="entry name" value="ANL_N_sf"/>
</dbReference>
<proteinExistence type="predicted"/>
<evidence type="ECO:0000259" key="2">
    <source>
        <dbReference type="Pfam" id="PF13193"/>
    </source>
</evidence>
<dbReference type="EMBL" id="JBEPLM010000009">
    <property type="protein sequence ID" value="MET3595056.1"/>
    <property type="molecule type" value="Genomic_DNA"/>
</dbReference>
<feature type="domain" description="AMP-dependent synthetase/ligase" evidence="1">
    <location>
        <begin position="7"/>
        <end position="378"/>
    </location>
</feature>
<dbReference type="EC" id="6.2.1.-" evidence="3"/>
<dbReference type="PANTHER" id="PTHR43767:SF7">
    <property type="entry name" value="MEDIUM_LONG-CHAIN-FATTY-ACID--COA LIGASE FADD8"/>
    <property type="match status" value="1"/>
</dbReference>
<feature type="domain" description="AMP-binding enzyme C-terminal" evidence="2">
    <location>
        <begin position="428"/>
        <end position="504"/>
    </location>
</feature>
<dbReference type="PROSITE" id="PS00455">
    <property type="entry name" value="AMP_BINDING"/>
    <property type="match status" value="1"/>
</dbReference>
<evidence type="ECO:0000313" key="3">
    <source>
        <dbReference type="EMBL" id="MET3595056.1"/>
    </source>
</evidence>
<dbReference type="InterPro" id="IPR020845">
    <property type="entry name" value="AMP-binding_CS"/>
</dbReference>
<evidence type="ECO:0000259" key="1">
    <source>
        <dbReference type="Pfam" id="PF00501"/>
    </source>
</evidence>
<dbReference type="InterPro" id="IPR000873">
    <property type="entry name" value="AMP-dep_synth/lig_dom"/>
</dbReference>